<evidence type="ECO:0000313" key="3">
    <source>
        <dbReference type="Proteomes" id="UP000748756"/>
    </source>
</evidence>
<name>A0A9P5V6L7_9FUNG</name>
<evidence type="ECO:0000313" key="2">
    <source>
        <dbReference type="EMBL" id="KAF9139260.1"/>
    </source>
</evidence>
<protein>
    <submittedName>
        <fullName evidence="2">Uncharacterized protein</fullName>
    </submittedName>
</protein>
<dbReference type="AlphaFoldDB" id="A0A9P5V6L7"/>
<reference evidence="2" key="1">
    <citation type="journal article" date="2020" name="Fungal Divers.">
        <title>Resolving the Mortierellaceae phylogeny through synthesis of multi-gene phylogenetics and phylogenomics.</title>
        <authorList>
            <person name="Vandepol N."/>
            <person name="Liber J."/>
            <person name="Desiro A."/>
            <person name="Na H."/>
            <person name="Kennedy M."/>
            <person name="Barry K."/>
            <person name="Grigoriev I.V."/>
            <person name="Miller A.N."/>
            <person name="O'Donnell K."/>
            <person name="Stajich J.E."/>
            <person name="Bonito G."/>
        </authorList>
    </citation>
    <scope>NUCLEOTIDE SEQUENCE</scope>
    <source>
        <strain evidence="2">NRRL 6426</strain>
    </source>
</reference>
<feature type="non-terminal residue" evidence="2">
    <location>
        <position position="253"/>
    </location>
</feature>
<evidence type="ECO:0000256" key="1">
    <source>
        <dbReference type="SAM" id="MobiDB-lite"/>
    </source>
</evidence>
<feature type="compositionally biased region" description="Polar residues" evidence="1">
    <location>
        <begin position="125"/>
        <end position="146"/>
    </location>
</feature>
<sequence>MSYSSSPNSPSSGQPRIQAYQQYQQRQQPGHQQQYQHHQQQHPSQQQQQQYQQQQQQQHIQSLAVWSPSVPVNASVSPLPSSQAPVQISGPLDLKTRGPHPILPPLKNTHPPPRQNAGPARSASLRRQLSQNGLRQQTSSPSLNHTYNNTNDPENNYNNTNQQQQQQYYPQQDSADSRPPYSPSSSASSIQYSGYGRGPSSSPGSGSEGGSSSSRMPPMSQNDSHLSPASSPVLSRSNSKINYSSPLLRSHSR</sequence>
<dbReference type="EMBL" id="JAAAUQ010001402">
    <property type="protein sequence ID" value="KAF9139260.1"/>
    <property type="molecule type" value="Genomic_DNA"/>
</dbReference>
<keyword evidence="3" id="KW-1185">Reference proteome</keyword>
<feature type="compositionally biased region" description="Low complexity" evidence="1">
    <location>
        <begin position="1"/>
        <end position="82"/>
    </location>
</feature>
<organism evidence="2 3">
    <name type="scientific">Linnemannia schmuckeri</name>
    <dbReference type="NCBI Taxonomy" id="64567"/>
    <lineage>
        <taxon>Eukaryota</taxon>
        <taxon>Fungi</taxon>
        <taxon>Fungi incertae sedis</taxon>
        <taxon>Mucoromycota</taxon>
        <taxon>Mortierellomycotina</taxon>
        <taxon>Mortierellomycetes</taxon>
        <taxon>Mortierellales</taxon>
        <taxon>Mortierellaceae</taxon>
        <taxon>Linnemannia</taxon>
    </lineage>
</organism>
<accession>A0A9P5V6L7</accession>
<comment type="caution">
    <text evidence="2">The sequence shown here is derived from an EMBL/GenBank/DDBJ whole genome shotgun (WGS) entry which is preliminary data.</text>
</comment>
<gene>
    <name evidence="2" type="ORF">BG015_002118</name>
</gene>
<feature type="region of interest" description="Disordered" evidence="1">
    <location>
        <begin position="1"/>
        <end position="253"/>
    </location>
</feature>
<feature type="compositionally biased region" description="Low complexity" evidence="1">
    <location>
        <begin position="147"/>
        <end position="220"/>
    </location>
</feature>
<dbReference type="Proteomes" id="UP000748756">
    <property type="component" value="Unassembled WGS sequence"/>
</dbReference>
<proteinExistence type="predicted"/>
<feature type="compositionally biased region" description="Polar residues" evidence="1">
    <location>
        <begin position="221"/>
        <end position="247"/>
    </location>
</feature>